<evidence type="ECO:0000256" key="6">
    <source>
        <dbReference type="ARBA" id="ARBA00023277"/>
    </source>
</evidence>
<gene>
    <name evidence="9" type="ORF">GCM10008986_08400</name>
</gene>
<reference evidence="9 10" key="1">
    <citation type="journal article" date="2019" name="Int. J. Syst. Evol. Microbiol.">
        <title>The Global Catalogue of Microorganisms (GCM) 10K type strain sequencing project: providing services to taxonomists for standard genome sequencing and annotation.</title>
        <authorList>
            <consortium name="The Broad Institute Genomics Platform"/>
            <consortium name="The Broad Institute Genome Sequencing Center for Infectious Disease"/>
            <person name="Wu L."/>
            <person name="Ma J."/>
        </authorList>
    </citation>
    <scope>NUCLEOTIDE SEQUENCE [LARGE SCALE GENOMIC DNA]</scope>
    <source>
        <strain evidence="9 10">JCM 12389</strain>
    </source>
</reference>
<keyword evidence="4 9" id="KW-0418">Kinase</keyword>
<sequence length="431" mass="46828">MKVGVIADDLTGANGTGVRLSTQGFSSATMMFYNEPTFNGKYDAICVDTDSRYAARETSTMRVKTVTNHFKNWGADIVCKRIDSTIRGTNIGSELETLLTELGEDSVAVVVSSFPDTGRITSGGYLLIDGIPVQETDVAKDPVAPLLKSYVPDILQKDNPYPVTHIGLETVLEGKYALEAALRKQIKEGNRVIVVDAVTEDEIERIAQTMARIKEYQLVPVDPGPLTAEYARAYSQNYEASQKILVTVGSVTSISKKQLHYLTDGMNADPVYANVEKLATTSDESWDEEVNRVTNLALQKIEKQDLLVITTNAPDSKKIDLKAKAKEAGVSKDFLAKRIADGLGKITRMVMEKTTHEIGGVFSSGGDITASICSLSRADGIKLEDEVLPLVAYGTLIGGHFDGLPIITKGGMIGNKKAMYTCIKFLLSKCH</sequence>
<feature type="domain" description="Four-carbon acid sugar kinase nucleotide binding" evidence="8">
    <location>
        <begin position="245"/>
        <end position="419"/>
    </location>
</feature>
<keyword evidence="6" id="KW-0119">Carbohydrate metabolism</keyword>
<dbReference type="Gene3D" id="3.40.980.20">
    <property type="entry name" value="Four-carbon acid sugar kinase, nucleotide binding domain"/>
    <property type="match status" value="1"/>
</dbReference>
<keyword evidence="2" id="KW-0808">Transferase</keyword>
<keyword evidence="5" id="KW-0067">ATP-binding</keyword>
<organism evidence="9 10">
    <name type="scientific">Salinibacillus aidingensis</name>
    <dbReference type="NCBI Taxonomy" id="237684"/>
    <lineage>
        <taxon>Bacteria</taxon>
        <taxon>Bacillati</taxon>
        <taxon>Bacillota</taxon>
        <taxon>Bacilli</taxon>
        <taxon>Bacillales</taxon>
        <taxon>Bacillaceae</taxon>
        <taxon>Salinibacillus</taxon>
    </lineage>
</organism>
<dbReference type="RefSeq" id="WP_343837967.1">
    <property type="nucleotide sequence ID" value="NZ_BAAADO010000002.1"/>
</dbReference>
<evidence type="ECO:0000256" key="3">
    <source>
        <dbReference type="ARBA" id="ARBA00022741"/>
    </source>
</evidence>
<comment type="caution">
    <text evidence="9">The sequence shown here is derived from an EMBL/GenBank/DDBJ whole genome shotgun (WGS) entry which is preliminary data.</text>
</comment>
<dbReference type="InterPro" id="IPR042213">
    <property type="entry name" value="NBD_C_sf"/>
</dbReference>
<evidence type="ECO:0000259" key="8">
    <source>
        <dbReference type="Pfam" id="PF17042"/>
    </source>
</evidence>
<evidence type="ECO:0000259" key="7">
    <source>
        <dbReference type="Pfam" id="PF07005"/>
    </source>
</evidence>
<dbReference type="InterPro" id="IPR031475">
    <property type="entry name" value="NBD_C"/>
</dbReference>
<dbReference type="Proteomes" id="UP001500880">
    <property type="component" value="Unassembled WGS sequence"/>
</dbReference>
<dbReference type="Pfam" id="PF07005">
    <property type="entry name" value="SBD_N"/>
    <property type="match status" value="1"/>
</dbReference>
<dbReference type="GO" id="GO:0016301">
    <property type="term" value="F:kinase activity"/>
    <property type="evidence" value="ECO:0007669"/>
    <property type="project" value="UniProtKB-KW"/>
</dbReference>
<evidence type="ECO:0000313" key="9">
    <source>
        <dbReference type="EMBL" id="GAA0485434.1"/>
    </source>
</evidence>
<protein>
    <submittedName>
        <fullName evidence="9">Four-carbon acid sugar kinase family protein</fullName>
    </submittedName>
</protein>
<feature type="domain" description="Four-carbon acid sugar kinase N-terminal" evidence="7">
    <location>
        <begin position="4"/>
        <end position="229"/>
    </location>
</feature>
<comment type="similarity">
    <text evidence="1">Belongs to the four-carbon acid sugar kinase family.</text>
</comment>
<dbReference type="InterPro" id="IPR037051">
    <property type="entry name" value="4-carb_acid_sugar_kinase_N_sf"/>
</dbReference>
<name>A0ABN1AWQ3_9BACI</name>
<dbReference type="Pfam" id="PF17042">
    <property type="entry name" value="NBD_C"/>
    <property type="match status" value="1"/>
</dbReference>
<dbReference type="InterPro" id="IPR010737">
    <property type="entry name" value="4-carb_acid_sugar_kinase_N"/>
</dbReference>
<dbReference type="EMBL" id="BAAADO010000002">
    <property type="protein sequence ID" value="GAA0485434.1"/>
    <property type="molecule type" value="Genomic_DNA"/>
</dbReference>
<accession>A0ABN1AWQ3</accession>
<keyword evidence="10" id="KW-1185">Reference proteome</keyword>
<evidence type="ECO:0000256" key="1">
    <source>
        <dbReference type="ARBA" id="ARBA00005715"/>
    </source>
</evidence>
<proteinExistence type="inferred from homology"/>
<keyword evidence="3" id="KW-0547">Nucleotide-binding</keyword>
<evidence type="ECO:0000256" key="4">
    <source>
        <dbReference type="ARBA" id="ARBA00022777"/>
    </source>
</evidence>
<evidence type="ECO:0000256" key="2">
    <source>
        <dbReference type="ARBA" id="ARBA00022679"/>
    </source>
</evidence>
<dbReference type="Gene3D" id="3.40.50.10840">
    <property type="entry name" value="Putative sugar-binding, N-terminal domain"/>
    <property type="match status" value="1"/>
</dbReference>
<evidence type="ECO:0000256" key="5">
    <source>
        <dbReference type="ARBA" id="ARBA00022840"/>
    </source>
</evidence>
<evidence type="ECO:0000313" key="10">
    <source>
        <dbReference type="Proteomes" id="UP001500880"/>
    </source>
</evidence>
<dbReference type="SUPFAM" id="SSF142764">
    <property type="entry name" value="YgbK-like"/>
    <property type="match status" value="1"/>
</dbReference>